<reference evidence="2" key="1">
    <citation type="journal article" date="2015" name="Nat. Genet.">
        <title>The genome and transcriptome of the zoonotic hookworm Ancylostoma ceylanicum identify infection-specific gene families.</title>
        <authorList>
            <person name="Schwarz E.M."/>
            <person name="Hu Y."/>
            <person name="Antoshechkin I."/>
            <person name="Miller M.M."/>
            <person name="Sternberg P.W."/>
            <person name="Aroian R.V."/>
        </authorList>
    </citation>
    <scope>NUCLEOTIDE SEQUENCE</scope>
    <source>
        <strain evidence="2">HY135</strain>
    </source>
</reference>
<sequence length="87" mass="9692">MGTGTTTGPKNNKSSFLSGPISRLRGAIDAQTPWNVFQGNYARMRKNDVCFTTQWPLDAASFETSQMTSNKKRSKFVICHMAEDQIS</sequence>
<proteinExistence type="predicted"/>
<dbReference type="AlphaFoldDB" id="A0A016TXA7"/>
<dbReference type="EMBL" id="JARK01001406">
    <property type="protein sequence ID" value="EYC07440.1"/>
    <property type="molecule type" value="Genomic_DNA"/>
</dbReference>
<keyword evidence="2" id="KW-1185">Reference proteome</keyword>
<evidence type="ECO:0000313" key="2">
    <source>
        <dbReference type="Proteomes" id="UP000024635"/>
    </source>
</evidence>
<organism evidence="1 2">
    <name type="scientific">Ancylostoma ceylanicum</name>
    <dbReference type="NCBI Taxonomy" id="53326"/>
    <lineage>
        <taxon>Eukaryota</taxon>
        <taxon>Metazoa</taxon>
        <taxon>Ecdysozoa</taxon>
        <taxon>Nematoda</taxon>
        <taxon>Chromadorea</taxon>
        <taxon>Rhabditida</taxon>
        <taxon>Rhabditina</taxon>
        <taxon>Rhabditomorpha</taxon>
        <taxon>Strongyloidea</taxon>
        <taxon>Ancylostomatidae</taxon>
        <taxon>Ancylostomatinae</taxon>
        <taxon>Ancylostoma</taxon>
    </lineage>
</organism>
<accession>A0A016TXA7</accession>
<dbReference type="Proteomes" id="UP000024635">
    <property type="component" value="Unassembled WGS sequence"/>
</dbReference>
<evidence type="ECO:0000313" key="1">
    <source>
        <dbReference type="EMBL" id="EYC07440.1"/>
    </source>
</evidence>
<protein>
    <submittedName>
        <fullName evidence="1">Uncharacterized protein</fullName>
    </submittedName>
</protein>
<name>A0A016TXA7_9BILA</name>
<comment type="caution">
    <text evidence="1">The sequence shown here is derived from an EMBL/GenBank/DDBJ whole genome shotgun (WGS) entry which is preliminary data.</text>
</comment>
<gene>
    <name evidence="1" type="primary">Acey_s0070.g434</name>
    <name evidence="1" type="ORF">Y032_0070g434</name>
</gene>